<comment type="caution">
    <text evidence="2">The sequence shown here is derived from an EMBL/GenBank/DDBJ whole genome shotgun (WGS) entry which is preliminary data.</text>
</comment>
<dbReference type="AlphaFoldDB" id="A0A0F9IB06"/>
<organism evidence="2">
    <name type="scientific">marine sediment metagenome</name>
    <dbReference type="NCBI Taxonomy" id="412755"/>
    <lineage>
        <taxon>unclassified sequences</taxon>
        <taxon>metagenomes</taxon>
        <taxon>ecological metagenomes</taxon>
    </lineage>
</organism>
<protein>
    <submittedName>
        <fullName evidence="2">Uncharacterized protein</fullName>
    </submittedName>
</protein>
<reference evidence="2" key="1">
    <citation type="journal article" date="2015" name="Nature">
        <title>Complex archaea that bridge the gap between prokaryotes and eukaryotes.</title>
        <authorList>
            <person name="Spang A."/>
            <person name="Saw J.H."/>
            <person name="Jorgensen S.L."/>
            <person name="Zaremba-Niedzwiedzka K."/>
            <person name="Martijn J."/>
            <person name="Lind A.E."/>
            <person name="van Eijk R."/>
            <person name="Schleper C."/>
            <person name="Guy L."/>
            <person name="Ettema T.J."/>
        </authorList>
    </citation>
    <scope>NUCLEOTIDE SEQUENCE</scope>
</reference>
<proteinExistence type="predicted"/>
<gene>
    <name evidence="2" type="ORF">LCGC14_1601550</name>
</gene>
<name>A0A0F9IB06_9ZZZZ</name>
<feature type="compositionally biased region" description="Basic and acidic residues" evidence="1">
    <location>
        <begin position="52"/>
        <end position="66"/>
    </location>
</feature>
<evidence type="ECO:0000256" key="1">
    <source>
        <dbReference type="SAM" id="MobiDB-lite"/>
    </source>
</evidence>
<sequence>MNRKGKTVRKCYGCILNLGDHCAIYEDPHGKWQHSKCSSFNDKDLYNKYLENLEKHPPNKPKEQRKATAKLRHTGEHRQGMKSKR</sequence>
<evidence type="ECO:0000313" key="2">
    <source>
        <dbReference type="EMBL" id="KKM24791.1"/>
    </source>
</evidence>
<feature type="region of interest" description="Disordered" evidence="1">
    <location>
        <begin position="52"/>
        <end position="85"/>
    </location>
</feature>
<dbReference type="EMBL" id="LAZR01012850">
    <property type="protein sequence ID" value="KKM24791.1"/>
    <property type="molecule type" value="Genomic_DNA"/>
</dbReference>
<accession>A0A0F9IB06</accession>